<dbReference type="Gene3D" id="3.60.15.30">
    <property type="entry name" value="Metallo-beta-lactamase domain"/>
    <property type="match status" value="1"/>
</dbReference>
<comment type="caution">
    <text evidence="11">The sequence shown here is derived from an EMBL/GenBank/DDBJ whole genome shotgun (WGS) entry which is preliminary data.</text>
</comment>
<protein>
    <recommendedName>
        <fullName evidence="7">Linear primary-alkylsulfatase</fullName>
        <ecNumber evidence="6">3.1.6.21</ecNumber>
    </recommendedName>
    <alternativeName>
        <fullName evidence="8">Type III linear primary-alkylsulfatase</fullName>
    </alternativeName>
</protein>
<dbReference type="SUPFAM" id="SSF55718">
    <property type="entry name" value="SCP-like"/>
    <property type="match status" value="1"/>
</dbReference>
<evidence type="ECO:0000256" key="7">
    <source>
        <dbReference type="ARBA" id="ARBA00068034"/>
    </source>
</evidence>
<evidence type="ECO:0000313" key="11">
    <source>
        <dbReference type="EMBL" id="RHA65116.1"/>
    </source>
</evidence>
<dbReference type="EMBL" id="QRID01000014">
    <property type="protein sequence ID" value="RHG26830.1"/>
    <property type="molecule type" value="Genomic_DNA"/>
</dbReference>
<evidence type="ECO:0000259" key="10">
    <source>
        <dbReference type="SMART" id="SM00849"/>
    </source>
</evidence>
<keyword evidence="4" id="KW-0862">Zinc</keyword>
<gene>
    <name evidence="12" type="ORF">DW264_13420</name>
    <name evidence="11" type="ORF">DW927_15460</name>
</gene>
<dbReference type="CDD" id="cd07710">
    <property type="entry name" value="arylsulfatase_Sdsa1-like_MBL-fold"/>
    <property type="match status" value="1"/>
</dbReference>
<dbReference type="Pfam" id="PF14864">
    <property type="entry name" value="Alkyl_sulf_C"/>
    <property type="match status" value="1"/>
</dbReference>
<dbReference type="InterPro" id="IPR036866">
    <property type="entry name" value="RibonucZ/Hydroxyglut_hydro"/>
</dbReference>
<dbReference type="InterPro" id="IPR052195">
    <property type="entry name" value="Bact_Alkyl/Aryl-Sulfatase"/>
</dbReference>
<reference evidence="13 14" key="1">
    <citation type="submission" date="2018-08" db="EMBL/GenBank/DDBJ databases">
        <title>A genome reference for cultivated species of the human gut microbiota.</title>
        <authorList>
            <person name="Zou Y."/>
            <person name="Xue W."/>
            <person name="Luo G."/>
        </authorList>
    </citation>
    <scope>NUCLEOTIDE SEQUENCE [LARGE SCALE GENOMIC DNA]</scope>
    <source>
        <strain evidence="12 13">AM22-21LB</strain>
        <strain evidence="11 14">AM43-11</strain>
    </source>
</reference>
<feature type="chain" id="PRO_5038304981" description="Linear primary-alkylsulfatase" evidence="9">
    <location>
        <begin position="24"/>
        <end position="683"/>
    </location>
</feature>
<dbReference type="Pfam" id="PF00753">
    <property type="entry name" value="Lactamase_B"/>
    <property type="match status" value="1"/>
</dbReference>
<dbReference type="FunFam" id="1.25.40.880:FF:000001">
    <property type="entry name" value="SDS hydrolase SdsA1"/>
    <property type="match status" value="1"/>
</dbReference>
<dbReference type="AlphaFoldDB" id="A0A413SDB2"/>
<evidence type="ECO:0000256" key="8">
    <source>
        <dbReference type="ARBA" id="ARBA00075789"/>
    </source>
</evidence>
<dbReference type="GO" id="GO:0046872">
    <property type="term" value="F:metal ion binding"/>
    <property type="evidence" value="ECO:0007669"/>
    <property type="project" value="UniProtKB-KW"/>
</dbReference>
<evidence type="ECO:0000256" key="1">
    <source>
        <dbReference type="ARBA" id="ARBA00001947"/>
    </source>
</evidence>
<dbReference type="InterPro" id="IPR029229">
    <property type="entry name" value="Alkyl_sulf_C"/>
</dbReference>
<comment type="similarity">
    <text evidence="5">Belongs to the metallo-beta-lactamase superfamily. Type III sulfatase family.</text>
</comment>
<proteinExistence type="inferred from homology"/>
<keyword evidence="2" id="KW-0479">Metal-binding</keyword>
<dbReference type="EC" id="3.1.6.21" evidence="6"/>
<dbReference type="Gene3D" id="3.30.1050.10">
    <property type="entry name" value="SCP2 sterol-binding domain"/>
    <property type="match status" value="1"/>
</dbReference>
<comment type="cofactor">
    <cofactor evidence="1">
        <name>Zn(2+)</name>
        <dbReference type="ChEBI" id="CHEBI:29105"/>
    </cofactor>
</comment>
<dbReference type="InterPro" id="IPR029228">
    <property type="entry name" value="Alkyl_sulf_dimr"/>
</dbReference>
<keyword evidence="9" id="KW-0732">Signal</keyword>
<dbReference type="Proteomes" id="UP000284051">
    <property type="component" value="Unassembled WGS sequence"/>
</dbReference>
<evidence type="ECO:0000313" key="12">
    <source>
        <dbReference type="EMBL" id="RHG26830.1"/>
    </source>
</evidence>
<dbReference type="SMART" id="SM00849">
    <property type="entry name" value="Lactamase_B"/>
    <property type="match status" value="1"/>
</dbReference>
<dbReference type="Proteomes" id="UP000284465">
    <property type="component" value="Unassembled WGS sequence"/>
</dbReference>
<organism evidence="11 14">
    <name type="scientific">Roseburia intestinalis</name>
    <dbReference type="NCBI Taxonomy" id="166486"/>
    <lineage>
        <taxon>Bacteria</taxon>
        <taxon>Bacillati</taxon>
        <taxon>Bacillota</taxon>
        <taxon>Clostridia</taxon>
        <taxon>Lachnospirales</taxon>
        <taxon>Lachnospiraceae</taxon>
        <taxon>Roseburia</taxon>
    </lineage>
</organism>
<dbReference type="PROSITE" id="PS51257">
    <property type="entry name" value="PROKAR_LIPOPROTEIN"/>
    <property type="match status" value="1"/>
</dbReference>
<accession>A0A413SDB2</accession>
<dbReference type="Gene3D" id="1.25.40.880">
    <property type="entry name" value="Alkyl sulfatase, dimerisation domain"/>
    <property type="match status" value="1"/>
</dbReference>
<dbReference type="GO" id="GO:0046983">
    <property type="term" value="F:protein dimerization activity"/>
    <property type="evidence" value="ECO:0007669"/>
    <property type="project" value="InterPro"/>
</dbReference>
<dbReference type="Pfam" id="PF14863">
    <property type="entry name" value="Alkyl_sulf_dimr"/>
    <property type="match status" value="1"/>
</dbReference>
<evidence type="ECO:0000256" key="6">
    <source>
        <dbReference type="ARBA" id="ARBA00066568"/>
    </source>
</evidence>
<dbReference type="GO" id="GO:0018741">
    <property type="term" value="F:linear primary-alkylsulfatase activity"/>
    <property type="evidence" value="ECO:0007669"/>
    <property type="project" value="UniProtKB-EC"/>
</dbReference>
<evidence type="ECO:0000313" key="13">
    <source>
        <dbReference type="Proteomes" id="UP000284051"/>
    </source>
</evidence>
<dbReference type="InterPro" id="IPR036527">
    <property type="entry name" value="SCP2_sterol-bd_dom_sf"/>
</dbReference>
<evidence type="ECO:0000256" key="2">
    <source>
        <dbReference type="ARBA" id="ARBA00022723"/>
    </source>
</evidence>
<evidence type="ECO:0000256" key="5">
    <source>
        <dbReference type="ARBA" id="ARBA00033751"/>
    </source>
</evidence>
<dbReference type="PANTHER" id="PTHR43223">
    <property type="entry name" value="ALKYL/ARYL-SULFATASE"/>
    <property type="match status" value="1"/>
</dbReference>
<evidence type="ECO:0000256" key="9">
    <source>
        <dbReference type="SAM" id="SignalP"/>
    </source>
</evidence>
<evidence type="ECO:0000256" key="3">
    <source>
        <dbReference type="ARBA" id="ARBA00022801"/>
    </source>
</evidence>
<dbReference type="RefSeq" id="WP_118592166.1">
    <property type="nucleotide sequence ID" value="NZ_QRID01000014.1"/>
</dbReference>
<dbReference type="SUPFAM" id="SSF56281">
    <property type="entry name" value="Metallo-hydrolase/oxidoreductase"/>
    <property type="match status" value="1"/>
</dbReference>
<dbReference type="EMBL" id="QSFP01000022">
    <property type="protein sequence ID" value="RHA65116.1"/>
    <property type="molecule type" value="Genomic_DNA"/>
</dbReference>
<dbReference type="InterPro" id="IPR001279">
    <property type="entry name" value="Metallo-B-lactamas"/>
</dbReference>
<name>A0A413SDB2_9FIRM</name>
<keyword evidence="3 11" id="KW-0378">Hydrolase</keyword>
<feature type="signal peptide" evidence="9">
    <location>
        <begin position="1"/>
        <end position="23"/>
    </location>
</feature>
<dbReference type="PANTHER" id="PTHR43223:SF1">
    <property type="entry name" value="ALKYL_ARYL-SULFATASE BDS1"/>
    <property type="match status" value="1"/>
</dbReference>
<dbReference type="GO" id="GO:0018909">
    <property type="term" value="P:dodecyl sulfate metabolic process"/>
    <property type="evidence" value="ECO:0007669"/>
    <property type="project" value="InterPro"/>
</dbReference>
<dbReference type="InterPro" id="IPR038536">
    <property type="entry name" value="Alkyl/aryl-sulf_dimr_sf"/>
</dbReference>
<evidence type="ECO:0000313" key="14">
    <source>
        <dbReference type="Proteomes" id="UP000284465"/>
    </source>
</evidence>
<feature type="domain" description="Metallo-beta-lactamase" evidence="10">
    <location>
        <begin position="143"/>
        <end position="376"/>
    </location>
</feature>
<dbReference type="FunFam" id="3.60.15.30:FF:000001">
    <property type="entry name" value="Alkyl/aryl-sulfatase BDS1"/>
    <property type="match status" value="1"/>
</dbReference>
<dbReference type="InterPro" id="IPR044097">
    <property type="entry name" value="Bds1/SdsA1_MBL-fold"/>
</dbReference>
<sequence>MAMKRIAAMLLTLVLLLSCVGCAQDGRKEPGAEKADLGLTADVKPATDFTAKANAAIYDELDFDDKQEYEFATRGLIDAPETLELKDEDGKILWSQEAYAFLDDYEKAPDSVNPSLWENTKNNHAYGLFEVTDGIYQVRGYDMANLTVVKGDTGWIVFDALMSVECSQAAMQLIEKNLGKFPVKAVIISHSHVDHFGGIAGVMAKEDKADETLSIEDQFASGKIPVITPVGFTEHSVKENVYAGKGMGRRSNYQYGILLTPGVTGKLAQGIGMGQSTGTVSFMTPSYEITQSGEKLTIDGVELEFQLTPGTEAPAEMNTWLPQYKALWMAENCTGTLHNLYTLRGAEVRDGAAWASYITEAISLYGKDAEVTFQSHNWPHWGNNVVNDYMVNTAAVYKFINDQTLTYINQGYTSDEISNMIELPEALNKIWYTRQYYGTVAHNAKAVYQKFMGWYDSNPVNLNPLMPSDSAKKWVEYLGDVDNVLQMAKADFDKGEYQWVAEVTNTIVFADPTNTDARLLCADALEQLGYQAESGPWRNEYLTAAQELRHGNANFTASTKSTGDMVKALSAPMLFDYMAIVMDKQALADRDFTMNVILPDVGEQHMLRVKNGVLLVYADTLSDDADVSITCPKNALFAILTNNQETVTQVVKVEGSAELLTLMMENMNQFPITGANPFNIIEP</sequence>
<evidence type="ECO:0000256" key="4">
    <source>
        <dbReference type="ARBA" id="ARBA00022833"/>
    </source>
</evidence>